<proteinExistence type="predicted"/>
<protein>
    <submittedName>
        <fullName evidence="1">Uncharacterized protein</fullName>
    </submittedName>
</protein>
<sequence length="59" mass="6554">MNTVPAQPPVPSWGRREVIAGRALCNGRLGFWQNLEMKESLSRMSLESLPRAAMTKVSP</sequence>
<accession>A0A2N9IFU7</accession>
<evidence type="ECO:0000313" key="1">
    <source>
        <dbReference type="EMBL" id="SPD22781.1"/>
    </source>
</evidence>
<name>A0A2N9IFU7_FAGSY</name>
<dbReference type="AlphaFoldDB" id="A0A2N9IFU7"/>
<dbReference type="EMBL" id="OIVN01005512">
    <property type="protein sequence ID" value="SPD22781.1"/>
    <property type="molecule type" value="Genomic_DNA"/>
</dbReference>
<gene>
    <name evidence="1" type="ORF">FSB_LOCUS50663</name>
</gene>
<organism evidence="1">
    <name type="scientific">Fagus sylvatica</name>
    <name type="common">Beechnut</name>
    <dbReference type="NCBI Taxonomy" id="28930"/>
    <lineage>
        <taxon>Eukaryota</taxon>
        <taxon>Viridiplantae</taxon>
        <taxon>Streptophyta</taxon>
        <taxon>Embryophyta</taxon>
        <taxon>Tracheophyta</taxon>
        <taxon>Spermatophyta</taxon>
        <taxon>Magnoliopsida</taxon>
        <taxon>eudicotyledons</taxon>
        <taxon>Gunneridae</taxon>
        <taxon>Pentapetalae</taxon>
        <taxon>rosids</taxon>
        <taxon>fabids</taxon>
        <taxon>Fagales</taxon>
        <taxon>Fagaceae</taxon>
        <taxon>Fagus</taxon>
    </lineage>
</organism>
<reference evidence="1" key="1">
    <citation type="submission" date="2018-02" db="EMBL/GenBank/DDBJ databases">
        <authorList>
            <person name="Cohen D.B."/>
            <person name="Kent A.D."/>
        </authorList>
    </citation>
    <scope>NUCLEOTIDE SEQUENCE</scope>
</reference>